<dbReference type="AlphaFoldDB" id="G0USB5"/>
<dbReference type="VEuPathDB" id="TriTrypDB:TcIL3000_8_5000"/>
<dbReference type="EMBL" id="HE575321">
    <property type="protein sequence ID" value="CCC92278.1"/>
    <property type="molecule type" value="Genomic_DNA"/>
</dbReference>
<sequence>MDAAASSTIPSAMGASGCLQHALVRVVMTNGMLLTGRIVEFDAVTMNMKLDAITDTAIVHSGADGNHKVPIYEANPAALLCCSSAVVRGCHVRYLDFIDEEVDGGRGLQELVAAVSAVRPSVAQQ</sequence>
<dbReference type="SUPFAM" id="SSF50182">
    <property type="entry name" value="Sm-like ribonucleoproteins"/>
    <property type="match status" value="1"/>
</dbReference>
<reference evidence="1" key="1">
    <citation type="journal article" date="2012" name="Proc. Natl. Acad. Sci. U.S.A.">
        <title>Antigenic diversity is generated by distinct evolutionary mechanisms in African trypanosome species.</title>
        <authorList>
            <person name="Jackson A.P."/>
            <person name="Berry A."/>
            <person name="Aslett M."/>
            <person name="Allison H.C."/>
            <person name="Burton P."/>
            <person name="Vavrova-Anderson J."/>
            <person name="Brown R."/>
            <person name="Browne H."/>
            <person name="Corton N."/>
            <person name="Hauser H."/>
            <person name="Gamble J."/>
            <person name="Gilderthorp R."/>
            <person name="Marcello L."/>
            <person name="McQuillan J."/>
            <person name="Otto T.D."/>
            <person name="Quail M.A."/>
            <person name="Sanders M.J."/>
            <person name="van Tonder A."/>
            <person name="Ginger M.L."/>
            <person name="Field M.C."/>
            <person name="Barry J.D."/>
            <person name="Hertz-Fowler C."/>
            <person name="Berriman M."/>
        </authorList>
    </citation>
    <scope>NUCLEOTIDE SEQUENCE</scope>
    <source>
        <strain evidence="1">IL3000</strain>
    </source>
</reference>
<dbReference type="Gene3D" id="2.30.30.100">
    <property type="match status" value="1"/>
</dbReference>
<gene>
    <name evidence="1" type="ORF">TCIL3000_8_5000</name>
</gene>
<protein>
    <recommendedName>
        <fullName evidence="2">LSM domain-containing protein</fullName>
    </recommendedName>
</protein>
<accession>G0USB5</accession>
<name>G0USB5_TRYCI</name>
<evidence type="ECO:0008006" key="2">
    <source>
        <dbReference type="Google" id="ProtNLM"/>
    </source>
</evidence>
<evidence type="ECO:0000313" key="1">
    <source>
        <dbReference type="EMBL" id="CCC92278.1"/>
    </source>
</evidence>
<dbReference type="InterPro" id="IPR010920">
    <property type="entry name" value="LSM_dom_sf"/>
</dbReference>
<proteinExistence type="predicted"/>
<organism evidence="1">
    <name type="scientific">Trypanosoma congolense (strain IL3000)</name>
    <dbReference type="NCBI Taxonomy" id="1068625"/>
    <lineage>
        <taxon>Eukaryota</taxon>
        <taxon>Discoba</taxon>
        <taxon>Euglenozoa</taxon>
        <taxon>Kinetoplastea</taxon>
        <taxon>Metakinetoplastina</taxon>
        <taxon>Trypanosomatida</taxon>
        <taxon>Trypanosomatidae</taxon>
        <taxon>Trypanosoma</taxon>
        <taxon>Nannomonas</taxon>
    </lineage>
</organism>
<dbReference type="CDD" id="cd00600">
    <property type="entry name" value="Sm_like"/>
    <property type="match status" value="1"/>
</dbReference>